<dbReference type="InterPro" id="IPR025735">
    <property type="entry name" value="RHIM"/>
</dbReference>
<dbReference type="Ensembl" id="ENSRBIT00000067117.1">
    <property type="protein sequence ID" value="ENSRBIP00000043074.1"/>
    <property type="gene ID" value="ENSRBIG00000044740.1"/>
</dbReference>
<dbReference type="KEGG" id="rbb:108515341"/>
<keyword evidence="7" id="KW-0053">Apoptosis</keyword>
<evidence type="ECO:0000256" key="17">
    <source>
        <dbReference type="SAM" id="MobiDB-lite"/>
    </source>
</evidence>
<keyword evidence="20" id="KW-1185">Reference proteome</keyword>
<dbReference type="GO" id="GO:0003726">
    <property type="term" value="F:double-stranded RNA adenosine deaminase activity"/>
    <property type="evidence" value="ECO:0007669"/>
    <property type="project" value="InterPro"/>
</dbReference>
<dbReference type="GO" id="GO:0005634">
    <property type="term" value="C:nucleus"/>
    <property type="evidence" value="ECO:0007669"/>
    <property type="project" value="UniProtKB-SubCell"/>
</dbReference>
<keyword evidence="6" id="KW-1210">Necrosis</keyword>
<evidence type="ECO:0000256" key="11">
    <source>
        <dbReference type="ARBA" id="ARBA00023118"/>
    </source>
</evidence>
<reference evidence="19 20" key="1">
    <citation type="submission" date="2016-06" db="EMBL/GenBank/DDBJ databases">
        <title>Genome of Rhinopithecus bieti.</title>
        <authorList>
            <person name="Wu"/>
            <person name="C.-I. and Zhang"/>
            <person name="Y."/>
        </authorList>
    </citation>
    <scope>NUCLEOTIDE SEQUENCE</scope>
</reference>
<evidence type="ECO:0000256" key="12">
    <source>
        <dbReference type="ARBA" id="ARBA00023125"/>
    </source>
</evidence>
<dbReference type="STRING" id="61621.ENSRBIP00000043074"/>
<dbReference type="InterPro" id="IPR036388">
    <property type="entry name" value="WH-like_DNA-bd_sf"/>
</dbReference>
<feature type="region of interest" description="Disordered" evidence="17">
    <location>
        <begin position="364"/>
        <end position="416"/>
    </location>
</feature>
<accession>A0AAJ7DLP0</accession>
<keyword evidence="11" id="KW-0051">Antiviral defense</keyword>
<evidence type="ECO:0000256" key="6">
    <source>
        <dbReference type="ARBA" id="ARBA00022590"/>
    </source>
</evidence>
<evidence type="ECO:0000256" key="14">
    <source>
        <dbReference type="ARBA" id="ARBA00066144"/>
    </source>
</evidence>
<dbReference type="SUPFAM" id="SSF46785">
    <property type="entry name" value="Winged helix' DNA-binding domain"/>
    <property type="match status" value="2"/>
</dbReference>
<comment type="subunit">
    <text evidence="14">Homodimer. Interacts (via RIP homotypic interaction motif) with RIPK3; leading to RIPK3 activation and necroptosis; interaction is enhanced by CASP6. Interacts (via RIP homotypic interaction motif) with RIPK1. Component of the AIM2 PANoptosome complex, a multiprotein complex that drives inflammatory cell death (PANoptosis).</text>
</comment>
<dbReference type="GO" id="GO:0005829">
    <property type="term" value="C:cytosol"/>
    <property type="evidence" value="ECO:0007669"/>
    <property type="project" value="Ensembl"/>
</dbReference>
<feature type="compositionally biased region" description="Basic and acidic residues" evidence="17">
    <location>
        <begin position="8"/>
        <end position="25"/>
    </location>
</feature>
<evidence type="ECO:0000256" key="7">
    <source>
        <dbReference type="ARBA" id="ARBA00022703"/>
    </source>
</evidence>
<dbReference type="InterPro" id="IPR042371">
    <property type="entry name" value="Z_dom"/>
</dbReference>
<keyword evidence="8" id="KW-0677">Repeat</keyword>
<dbReference type="GO" id="GO:0003723">
    <property type="term" value="F:RNA binding"/>
    <property type="evidence" value="ECO:0007669"/>
    <property type="project" value="UniProtKB-KW"/>
</dbReference>
<dbReference type="GO" id="GO:0003677">
    <property type="term" value="F:DNA binding"/>
    <property type="evidence" value="ECO:0007669"/>
    <property type="project" value="UniProtKB-KW"/>
</dbReference>
<keyword evidence="12" id="KW-0238">DNA-binding</keyword>
<evidence type="ECO:0000256" key="13">
    <source>
        <dbReference type="ARBA" id="ARBA00023242"/>
    </source>
</evidence>
<dbReference type="FunFam" id="1.10.10.10:FF:000525">
    <property type="entry name" value="Z-DNA binding protein 1"/>
    <property type="match status" value="1"/>
</dbReference>
<dbReference type="CTD" id="81030"/>
<dbReference type="GeneID" id="108515341"/>
<dbReference type="Gene3D" id="1.10.10.10">
    <property type="entry name" value="Winged helix-like DNA-binding domain superfamily/Winged helix DNA-binding domain"/>
    <property type="match status" value="2"/>
</dbReference>
<name>A0A2K6N4W0_RHIBE</name>
<keyword evidence="13" id="KW-0539">Nucleus</keyword>
<dbReference type="RefSeq" id="XP_017707650.1">
    <property type="nucleotide sequence ID" value="XM_017852161.1"/>
</dbReference>
<dbReference type="Proteomes" id="UP000233180">
    <property type="component" value="Unassembled WGS sequence"/>
</dbReference>
<reference evidence="19" key="3">
    <citation type="submission" date="2025-09" db="UniProtKB">
        <authorList>
            <consortium name="Ensembl"/>
        </authorList>
    </citation>
    <scope>IDENTIFICATION</scope>
</reference>
<dbReference type="PANTHER" id="PTHR14966">
    <property type="entry name" value="Z-DNA-BINDING PROTEIN 1"/>
    <property type="match status" value="1"/>
</dbReference>
<evidence type="ECO:0000256" key="1">
    <source>
        <dbReference type="ARBA" id="ARBA00004123"/>
    </source>
</evidence>
<dbReference type="GO" id="GO:0006915">
    <property type="term" value="P:apoptotic process"/>
    <property type="evidence" value="ECO:0007669"/>
    <property type="project" value="UniProtKB-KW"/>
</dbReference>
<sequence>MAQAPADPGREVAPWKDGELRRGDSQEGWQWASGHLEQRILQVLTEAGSSVKLAQLVKECQAPKRELNQVLYRMLKELKVCLTAPATWCLGETGPGGESPAELALSSPAERPQQYAATIPETPNPQFSQQREEDIYRFLKDNGPQRALVIAQALGMRTAKDVNRDLYRMKSRHLLDVDEQSKVWTIYRPEDSGRRAESASIIYQHNPINMICQNGPNGQISIANSEAIQIGHGNIITRQTASGEDGSTGPRHLPSMAPGHSSTQGTLNDPWEPQDIHMERSMLRWVQLGHSNEMRLHSVPSEGPAHIPPGSPPVSATAAGPEALFEARMPSPRTHPKGDAAQRIHMKSCFLEYATIGNSNKMSISPGVAGPGGVAGSGDGKTGEDAGPRPTDTQSRSHFPQDIGQPITRSSSKLTPKLEAMTLGNRSHKAAEGSDYVDETSHYGSWWGGGI</sequence>
<dbReference type="Pfam" id="PF02295">
    <property type="entry name" value="z-alpha"/>
    <property type="match status" value="1"/>
</dbReference>
<evidence type="ECO:0000256" key="2">
    <source>
        <dbReference type="ARBA" id="ARBA00004496"/>
    </source>
</evidence>
<dbReference type="AlphaFoldDB" id="A0A2K6N4W0"/>
<proteinExistence type="predicted"/>
<evidence type="ECO:0000259" key="18">
    <source>
        <dbReference type="PROSITE" id="PS50139"/>
    </source>
</evidence>
<dbReference type="GeneTree" id="ENSGT00390000002234"/>
<keyword evidence="9" id="KW-0391">Immunity</keyword>
<accession>A0A2K6N4W0</accession>
<keyword evidence="4" id="KW-0945">Host-virus interaction</keyword>
<keyword evidence="10" id="KW-0694">RNA-binding</keyword>
<evidence type="ECO:0000256" key="15">
    <source>
        <dbReference type="ARBA" id="ARBA00070324"/>
    </source>
</evidence>
<evidence type="ECO:0000256" key="5">
    <source>
        <dbReference type="ARBA" id="ARBA00022588"/>
    </source>
</evidence>
<dbReference type="GO" id="GO:0097528">
    <property type="term" value="P:execution phase of necroptosis"/>
    <property type="evidence" value="ECO:0007669"/>
    <property type="project" value="Ensembl"/>
</dbReference>
<dbReference type="Pfam" id="PF12721">
    <property type="entry name" value="RHIM"/>
    <property type="match status" value="1"/>
</dbReference>
<comment type="subcellular location">
    <subcellularLocation>
        <location evidence="2">Cytoplasm</location>
    </subcellularLocation>
    <subcellularLocation>
        <location evidence="1">Nucleus</location>
    </subcellularLocation>
</comment>
<dbReference type="GO" id="GO:0097527">
    <property type="term" value="P:necroptotic signaling pathway"/>
    <property type="evidence" value="ECO:0007669"/>
    <property type="project" value="Ensembl"/>
</dbReference>
<feature type="region of interest" description="Disordered" evidence="17">
    <location>
        <begin position="239"/>
        <end position="273"/>
    </location>
</feature>
<evidence type="ECO:0000256" key="4">
    <source>
        <dbReference type="ARBA" id="ARBA00022581"/>
    </source>
</evidence>
<dbReference type="GO" id="GO:0060340">
    <property type="term" value="P:positive regulation of type I interferon-mediated signaling pathway"/>
    <property type="evidence" value="ECO:0007669"/>
    <property type="project" value="InterPro"/>
</dbReference>
<dbReference type="PROSITE" id="PS50139">
    <property type="entry name" value="Z_BINDING"/>
    <property type="match status" value="2"/>
</dbReference>
<protein>
    <recommendedName>
        <fullName evidence="15">Z-DNA-binding protein 1</fullName>
    </recommendedName>
    <alternativeName>
        <fullName evidence="16">Tumor stroma and activated macrophage protein DLM-1</fullName>
    </alternativeName>
</protein>
<feature type="compositionally biased region" description="Gly residues" evidence="17">
    <location>
        <begin position="369"/>
        <end position="380"/>
    </location>
</feature>
<feature type="region of interest" description="Disordered" evidence="17">
    <location>
        <begin position="1"/>
        <end position="26"/>
    </location>
</feature>
<reference evidence="19" key="2">
    <citation type="submission" date="2025-08" db="UniProtKB">
        <authorList>
            <consortium name="Ensembl"/>
        </authorList>
    </citation>
    <scope>IDENTIFICATION</scope>
</reference>
<keyword evidence="3" id="KW-0963">Cytoplasm</keyword>
<dbReference type="GO" id="GO:0060545">
    <property type="term" value="P:positive regulation of necroptotic process"/>
    <property type="evidence" value="ECO:0007669"/>
    <property type="project" value="Ensembl"/>
</dbReference>
<evidence type="ECO:0000256" key="10">
    <source>
        <dbReference type="ARBA" id="ARBA00022884"/>
    </source>
</evidence>
<evidence type="ECO:0000313" key="19">
    <source>
        <dbReference type="Ensembl" id="ENSRBIP00000043074.1"/>
    </source>
</evidence>
<evidence type="ECO:0000256" key="16">
    <source>
        <dbReference type="ARBA" id="ARBA00076088"/>
    </source>
</evidence>
<evidence type="ECO:0000256" key="9">
    <source>
        <dbReference type="ARBA" id="ARBA00022859"/>
    </source>
</evidence>
<gene>
    <name evidence="19" type="primary">ZBP1</name>
</gene>
<evidence type="ECO:0000313" key="20">
    <source>
        <dbReference type="Proteomes" id="UP000233180"/>
    </source>
</evidence>
<feature type="domain" description="Z-binding" evidence="18">
    <location>
        <begin position="30"/>
        <end position="92"/>
    </location>
</feature>
<dbReference type="InterPro" id="IPR036390">
    <property type="entry name" value="WH_DNA-bd_sf"/>
</dbReference>
<dbReference type="FunFam" id="1.10.10.10:FF:000466">
    <property type="entry name" value="Z-DNA binding protein 1"/>
    <property type="match status" value="1"/>
</dbReference>
<dbReference type="SMART" id="SM00550">
    <property type="entry name" value="Zalpha"/>
    <property type="match status" value="2"/>
</dbReference>
<dbReference type="OrthoDB" id="9837317at2759"/>
<dbReference type="PANTHER" id="PTHR14966:SF0">
    <property type="entry name" value="Z-DNA-BINDING PROTEIN 1"/>
    <property type="match status" value="1"/>
</dbReference>
<dbReference type="GO" id="GO:0140374">
    <property type="term" value="P:antiviral innate immune response"/>
    <property type="evidence" value="ECO:0007669"/>
    <property type="project" value="Ensembl"/>
</dbReference>
<keyword evidence="5" id="KW-0399">Innate immunity</keyword>
<feature type="domain" description="Z-binding" evidence="18">
    <location>
        <begin position="125"/>
        <end position="188"/>
    </location>
</feature>
<dbReference type="InterPro" id="IPR042361">
    <property type="entry name" value="ZBP1"/>
</dbReference>
<evidence type="ECO:0000256" key="8">
    <source>
        <dbReference type="ARBA" id="ARBA00022737"/>
    </source>
</evidence>
<organism evidence="19 20">
    <name type="scientific">Rhinopithecus bieti</name>
    <name type="common">Black snub-nosed monkey</name>
    <name type="synonym">Pygathrix bieti</name>
    <dbReference type="NCBI Taxonomy" id="61621"/>
    <lineage>
        <taxon>Eukaryota</taxon>
        <taxon>Metazoa</taxon>
        <taxon>Chordata</taxon>
        <taxon>Craniata</taxon>
        <taxon>Vertebrata</taxon>
        <taxon>Euteleostomi</taxon>
        <taxon>Mammalia</taxon>
        <taxon>Eutheria</taxon>
        <taxon>Euarchontoglires</taxon>
        <taxon>Primates</taxon>
        <taxon>Haplorrhini</taxon>
        <taxon>Catarrhini</taxon>
        <taxon>Cercopithecidae</taxon>
        <taxon>Colobinae</taxon>
        <taxon>Rhinopithecus</taxon>
    </lineage>
</organism>
<evidence type="ECO:0000256" key="3">
    <source>
        <dbReference type="ARBA" id="ARBA00022490"/>
    </source>
</evidence>